<dbReference type="NCBIfam" id="TIGR00024">
    <property type="entry name" value="SbcD_rel_arch"/>
    <property type="match status" value="1"/>
</dbReference>
<accession>L0AAY1</accession>
<dbReference type="InterPro" id="IPR004376">
    <property type="entry name" value="Pesterase_MJ0037"/>
</dbReference>
<dbReference type="STRING" id="1056495.Calag_0416"/>
<proteinExistence type="predicted"/>
<reference evidence="3" key="1">
    <citation type="submission" date="2012-03" db="EMBL/GenBank/DDBJ databases">
        <title>Complete genome of Caldisphaera lagunensis DSM 15908.</title>
        <authorList>
            <person name="Lucas S."/>
            <person name="Copeland A."/>
            <person name="Lapidus A."/>
            <person name="Glavina del Rio T."/>
            <person name="Dalin E."/>
            <person name="Tice H."/>
            <person name="Bruce D."/>
            <person name="Goodwin L."/>
            <person name="Pitluck S."/>
            <person name="Peters L."/>
            <person name="Mikhailova N."/>
            <person name="Teshima H."/>
            <person name="Kyrpides N."/>
            <person name="Mavromatis K."/>
            <person name="Ivanova N."/>
            <person name="Brettin T."/>
            <person name="Detter J.C."/>
            <person name="Han C."/>
            <person name="Larimer F."/>
            <person name="Land M."/>
            <person name="Hauser L."/>
            <person name="Markowitz V."/>
            <person name="Cheng J.-F."/>
            <person name="Hugenholtz P."/>
            <person name="Woyke T."/>
            <person name="Wu D."/>
            <person name="Spring S."/>
            <person name="Schroeder M."/>
            <person name="Brambilla E."/>
            <person name="Klenk H.-P."/>
            <person name="Eisen J.A."/>
        </authorList>
    </citation>
    <scope>NUCLEOTIDE SEQUENCE [LARGE SCALE GENOMIC DNA]</scope>
    <source>
        <strain evidence="3">DSM 15908 / JCM 11604 / IC-154</strain>
    </source>
</reference>
<evidence type="ECO:0000259" key="1">
    <source>
        <dbReference type="Pfam" id="PF00149"/>
    </source>
</evidence>
<dbReference type="InterPro" id="IPR024173">
    <property type="entry name" value="Pesterase_MJ0037-like"/>
</dbReference>
<dbReference type="EMBL" id="CP003378">
    <property type="protein sequence ID" value="AFZ70185.1"/>
    <property type="molecule type" value="Genomic_DNA"/>
</dbReference>
<evidence type="ECO:0000313" key="2">
    <source>
        <dbReference type="EMBL" id="AFZ70185.1"/>
    </source>
</evidence>
<organism evidence="2 3">
    <name type="scientific">Caldisphaera lagunensis (strain DSM 15908 / JCM 11604 / ANMR 0165 / IC-154)</name>
    <dbReference type="NCBI Taxonomy" id="1056495"/>
    <lineage>
        <taxon>Archaea</taxon>
        <taxon>Thermoproteota</taxon>
        <taxon>Thermoprotei</taxon>
        <taxon>Acidilobales</taxon>
        <taxon>Caldisphaeraceae</taxon>
        <taxon>Caldisphaera</taxon>
    </lineage>
</organism>
<dbReference type="PANTHER" id="PTHR39323">
    <property type="entry name" value="BLR1149 PROTEIN"/>
    <property type="match status" value="1"/>
</dbReference>
<dbReference type="SUPFAM" id="SSF56300">
    <property type="entry name" value="Metallo-dependent phosphatases"/>
    <property type="match status" value="1"/>
</dbReference>
<protein>
    <submittedName>
        <fullName evidence="2">Putative phosphoesterase, SbcD/Mre11-related protein</fullName>
    </submittedName>
</protein>
<dbReference type="CDD" id="cd07391">
    <property type="entry name" value="MPP_PF1019"/>
    <property type="match status" value="1"/>
</dbReference>
<dbReference type="Gene3D" id="3.60.21.10">
    <property type="match status" value="1"/>
</dbReference>
<dbReference type="OrthoDB" id="18264at2157"/>
<dbReference type="GO" id="GO:0016787">
    <property type="term" value="F:hydrolase activity"/>
    <property type="evidence" value="ECO:0007669"/>
    <property type="project" value="InterPro"/>
</dbReference>
<dbReference type="Pfam" id="PF00149">
    <property type="entry name" value="Metallophos"/>
    <property type="match status" value="1"/>
</dbReference>
<dbReference type="InterPro" id="IPR029052">
    <property type="entry name" value="Metallo-depent_PP-like"/>
</dbReference>
<dbReference type="HOGENOM" id="CLU_075478_0_1_2"/>
<dbReference type="KEGG" id="clg:Calag_0416"/>
<dbReference type="AlphaFoldDB" id="L0AAY1"/>
<evidence type="ECO:0000313" key="3">
    <source>
        <dbReference type="Proteomes" id="UP000010469"/>
    </source>
</evidence>
<dbReference type="Proteomes" id="UP000010469">
    <property type="component" value="Chromosome"/>
</dbReference>
<dbReference type="InterPro" id="IPR004843">
    <property type="entry name" value="Calcineurin-like_PHP"/>
</dbReference>
<dbReference type="PIRSF" id="PIRSF000887">
    <property type="entry name" value="Pesterase_MJ0037"/>
    <property type="match status" value="1"/>
</dbReference>
<dbReference type="InParanoid" id="L0AAY1"/>
<sequence>MSFNEKLKILNRLPVLAYEKEKIAIISDIHLGYEEAMSSQGVYLPRLQLKKAKNIINEISKLNFKKLVIAGDLKHVFEKLIRQERAEILELMSFAAKSNIKEVILVKGNHDTYISNLLKDLGIQVEDNFLDLGDGIAVTHGHKIFDDIEKYQFIVMGHEHPSVEINLSGSKVRLQALLKMPLKNGSTALVLPPIGLYQTGTVVNLDKSSYLSPISRELGDIENTVPIIVDREIGVIELPRLIHIFGDNKSI</sequence>
<gene>
    <name evidence="2" type="ordered locus">Calag_0416</name>
</gene>
<keyword evidence="3" id="KW-1185">Reference proteome</keyword>
<dbReference type="PANTHER" id="PTHR39323:SF1">
    <property type="entry name" value="BLR1149 PROTEIN"/>
    <property type="match status" value="1"/>
</dbReference>
<name>L0AAY1_CALLD</name>
<dbReference type="eggNOG" id="arCOG01150">
    <property type="taxonomic scope" value="Archaea"/>
</dbReference>
<feature type="domain" description="Calcineurin-like phosphoesterase" evidence="1">
    <location>
        <begin position="22"/>
        <end position="155"/>
    </location>
</feature>